<accession>A0AAE3KSY9</accession>
<dbReference type="Gene3D" id="3.30.70.1290">
    <property type="entry name" value="Transposase IS200-like"/>
    <property type="match status" value="1"/>
</dbReference>
<dbReference type="PANTHER" id="PTHR36966">
    <property type="entry name" value="REP-ASSOCIATED TYROSINE TRANSPOSASE"/>
    <property type="match status" value="1"/>
</dbReference>
<name>A0AAE3KSY9_9BACT</name>
<feature type="domain" description="Transposase IS200-like" evidence="1">
    <location>
        <begin position="79"/>
        <end position="192"/>
    </location>
</feature>
<evidence type="ECO:0000313" key="3">
    <source>
        <dbReference type="Proteomes" id="UP001204144"/>
    </source>
</evidence>
<dbReference type="GO" id="GO:0004803">
    <property type="term" value="F:transposase activity"/>
    <property type="evidence" value="ECO:0007669"/>
    <property type="project" value="InterPro"/>
</dbReference>
<sequence length="219" mass="26138">MNSHEFKKVFHRGNLPHLQPLGGTFFVTYNLANAIPKRILDKWKLEFELQKKAILDNSENIKEDLDKLHKRNFLERDKYLDACRNDTLCEINGELAQILVDSINFWDGNRIDLICYCIMSNHVHLVFRLLDKTETDTPKYLEDIMHSIKQFSAKKCNAILNRKGDFWQHESYDRLIRNDEELFRIVLYVLNNPVKAGLCKNPFDWKWTYLQEKFKKIML</sequence>
<dbReference type="SMART" id="SM01321">
    <property type="entry name" value="Y1_Tnp"/>
    <property type="match status" value="1"/>
</dbReference>
<dbReference type="RefSeq" id="WP_255036921.1">
    <property type="nucleotide sequence ID" value="NZ_RJUF01000021.1"/>
</dbReference>
<reference evidence="2 3" key="1">
    <citation type="submission" date="2018-11" db="EMBL/GenBank/DDBJ databases">
        <title>Novel bacteria species description.</title>
        <authorList>
            <person name="Han J.-H."/>
        </authorList>
    </citation>
    <scope>NUCLEOTIDE SEQUENCE [LARGE SCALE GENOMIC DNA]</scope>
    <source>
        <strain evidence="2 3">KCTC23259</strain>
    </source>
</reference>
<dbReference type="SUPFAM" id="SSF143422">
    <property type="entry name" value="Transposase IS200-like"/>
    <property type="match status" value="1"/>
</dbReference>
<organism evidence="2 3">
    <name type="scientific">Lacihabitans soyangensis</name>
    <dbReference type="NCBI Taxonomy" id="869394"/>
    <lineage>
        <taxon>Bacteria</taxon>
        <taxon>Pseudomonadati</taxon>
        <taxon>Bacteroidota</taxon>
        <taxon>Cytophagia</taxon>
        <taxon>Cytophagales</taxon>
        <taxon>Leadbetterellaceae</taxon>
        <taxon>Lacihabitans</taxon>
    </lineage>
</organism>
<comment type="caution">
    <text evidence="2">The sequence shown here is derived from an EMBL/GenBank/DDBJ whole genome shotgun (WGS) entry which is preliminary data.</text>
</comment>
<dbReference type="Proteomes" id="UP001204144">
    <property type="component" value="Unassembled WGS sequence"/>
</dbReference>
<dbReference type="InterPro" id="IPR002686">
    <property type="entry name" value="Transposase_17"/>
</dbReference>
<dbReference type="GO" id="GO:0006313">
    <property type="term" value="P:DNA transposition"/>
    <property type="evidence" value="ECO:0007669"/>
    <property type="project" value="InterPro"/>
</dbReference>
<evidence type="ECO:0000259" key="1">
    <source>
        <dbReference type="SMART" id="SM01321"/>
    </source>
</evidence>
<dbReference type="EMBL" id="RJUF01000021">
    <property type="protein sequence ID" value="MCP9763134.1"/>
    <property type="molecule type" value="Genomic_DNA"/>
</dbReference>
<keyword evidence="3" id="KW-1185">Reference proteome</keyword>
<gene>
    <name evidence="2" type="ORF">EGI31_09215</name>
</gene>
<dbReference type="PANTHER" id="PTHR36966:SF1">
    <property type="entry name" value="REP-ASSOCIATED TYROSINE TRANSPOSASE"/>
    <property type="match status" value="1"/>
</dbReference>
<evidence type="ECO:0000313" key="2">
    <source>
        <dbReference type="EMBL" id="MCP9763134.1"/>
    </source>
</evidence>
<dbReference type="GO" id="GO:0043565">
    <property type="term" value="F:sequence-specific DNA binding"/>
    <property type="evidence" value="ECO:0007669"/>
    <property type="project" value="TreeGrafter"/>
</dbReference>
<protein>
    <recommendedName>
        <fullName evidence="1">Transposase IS200-like domain-containing protein</fullName>
    </recommendedName>
</protein>
<dbReference type="Pfam" id="PF01797">
    <property type="entry name" value="Y1_Tnp"/>
    <property type="match status" value="1"/>
</dbReference>
<dbReference type="InterPro" id="IPR036515">
    <property type="entry name" value="Transposase_17_sf"/>
</dbReference>
<dbReference type="InterPro" id="IPR052715">
    <property type="entry name" value="RAYT_transposase"/>
</dbReference>
<proteinExistence type="predicted"/>
<dbReference type="AlphaFoldDB" id="A0AAE3KSY9"/>